<comment type="caution">
    <text evidence="1">The sequence shown here is derived from an EMBL/GenBank/DDBJ whole genome shotgun (WGS) entry which is preliminary data.</text>
</comment>
<evidence type="ECO:0008006" key="3">
    <source>
        <dbReference type="Google" id="ProtNLM"/>
    </source>
</evidence>
<dbReference type="RefSeq" id="WP_267025208.1">
    <property type="nucleotide sequence ID" value="NZ_JAIFZO010000002.1"/>
</dbReference>
<proteinExistence type="predicted"/>
<evidence type="ECO:0000313" key="1">
    <source>
        <dbReference type="EMBL" id="MCX4232105.1"/>
    </source>
</evidence>
<accession>A0ABT3UX10</accession>
<reference evidence="1" key="1">
    <citation type="journal article" date="2022" name="bioRxiv">
        <title>Discovery and biosynthetic assessment of Streptomyces ortus sp nov. isolated from a deep-sea sponge.</title>
        <authorList>
            <person name="Williams S.E."/>
        </authorList>
    </citation>
    <scope>NUCLEOTIDE SEQUENCE</scope>
    <source>
        <strain evidence="1">A15ISP2-DRY2</strain>
    </source>
</reference>
<gene>
    <name evidence="1" type="ORF">K3769_04765</name>
</gene>
<evidence type="ECO:0000313" key="2">
    <source>
        <dbReference type="Proteomes" id="UP001165590"/>
    </source>
</evidence>
<dbReference type="Proteomes" id="UP001165590">
    <property type="component" value="Unassembled WGS sequence"/>
</dbReference>
<organism evidence="1 2">
    <name type="scientific">Streptomyces ortus</name>
    <dbReference type="NCBI Taxonomy" id="2867268"/>
    <lineage>
        <taxon>Bacteria</taxon>
        <taxon>Bacillati</taxon>
        <taxon>Actinomycetota</taxon>
        <taxon>Actinomycetes</taxon>
        <taxon>Kitasatosporales</taxon>
        <taxon>Streptomycetaceae</taxon>
        <taxon>Streptomyces</taxon>
    </lineage>
</organism>
<dbReference type="EMBL" id="JAIFZO010000002">
    <property type="protein sequence ID" value="MCX4232105.1"/>
    <property type="molecule type" value="Genomic_DNA"/>
</dbReference>
<protein>
    <recommendedName>
        <fullName evidence="3">Transposase</fullName>
    </recommendedName>
</protein>
<name>A0ABT3UX10_9ACTN</name>
<sequence length="130" mass="14843">MTFTDLMPIRIARRERPVRRHRAPDECARLRFLLFGANLCIRGLRLQLDDQDRDHAATIARIDERHAEVVTGLESEVAELQRRLDIACRAETAVTRTQEISLDEIRRHCVKPLHQAPFATAAPGWAPTAI</sequence>
<keyword evidence="2" id="KW-1185">Reference proteome</keyword>